<gene>
    <name evidence="1" type="ORF">ARMGADRAFT_534195</name>
</gene>
<dbReference type="InParanoid" id="A0A2H3CYV3"/>
<organism evidence="1 2">
    <name type="scientific">Armillaria gallica</name>
    <name type="common">Bulbous honey fungus</name>
    <name type="synonym">Armillaria bulbosa</name>
    <dbReference type="NCBI Taxonomy" id="47427"/>
    <lineage>
        <taxon>Eukaryota</taxon>
        <taxon>Fungi</taxon>
        <taxon>Dikarya</taxon>
        <taxon>Basidiomycota</taxon>
        <taxon>Agaricomycotina</taxon>
        <taxon>Agaricomycetes</taxon>
        <taxon>Agaricomycetidae</taxon>
        <taxon>Agaricales</taxon>
        <taxon>Marasmiineae</taxon>
        <taxon>Physalacriaceae</taxon>
        <taxon>Armillaria</taxon>
    </lineage>
</organism>
<reference evidence="2" key="1">
    <citation type="journal article" date="2017" name="Nat. Ecol. Evol.">
        <title>Genome expansion and lineage-specific genetic innovations in the forest pathogenic fungi Armillaria.</title>
        <authorList>
            <person name="Sipos G."/>
            <person name="Prasanna A.N."/>
            <person name="Walter M.C."/>
            <person name="O'Connor E."/>
            <person name="Balint B."/>
            <person name="Krizsan K."/>
            <person name="Kiss B."/>
            <person name="Hess J."/>
            <person name="Varga T."/>
            <person name="Slot J."/>
            <person name="Riley R."/>
            <person name="Boka B."/>
            <person name="Rigling D."/>
            <person name="Barry K."/>
            <person name="Lee J."/>
            <person name="Mihaltcheva S."/>
            <person name="LaButti K."/>
            <person name="Lipzen A."/>
            <person name="Waldron R."/>
            <person name="Moloney N.M."/>
            <person name="Sperisen C."/>
            <person name="Kredics L."/>
            <person name="Vagvoelgyi C."/>
            <person name="Patrignani A."/>
            <person name="Fitzpatrick D."/>
            <person name="Nagy I."/>
            <person name="Doyle S."/>
            <person name="Anderson J.B."/>
            <person name="Grigoriev I.V."/>
            <person name="Gueldener U."/>
            <person name="Muensterkoetter M."/>
            <person name="Nagy L.G."/>
        </authorList>
    </citation>
    <scope>NUCLEOTIDE SEQUENCE [LARGE SCALE GENOMIC DNA]</scope>
    <source>
        <strain evidence="2">Ar21-2</strain>
    </source>
</reference>
<protein>
    <submittedName>
        <fullName evidence="1">Uncharacterized protein</fullName>
    </submittedName>
</protein>
<name>A0A2H3CYV3_ARMGA</name>
<dbReference type="AlphaFoldDB" id="A0A2H3CYV3"/>
<evidence type="ECO:0000313" key="1">
    <source>
        <dbReference type="EMBL" id="PBK86664.1"/>
    </source>
</evidence>
<keyword evidence="2" id="KW-1185">Reference proteome</keyword>
<accession>A0A2H3CYV3</accession>
<evidence type="ECO:0000313" key="2">
    <source>
        <dbReference type="Proteomes" id="UP000217790"/>
    </source>
</evidence>
<dbReference type="Proteomes" id="UP000217790">
    <property type="component" value="Unassembled WGS sequence"/>
</dbReference>
<proteinExistence type="predicted"/>
<dbReference type="EMBL" id="KZ293683">
    <property type="protein sequence ID" value="PBK86664.1"/>
    <property type="molecule type" value="Genomic_DNA"/>
</dbReference>
<sequence length="138" mass="15958">MRDVPASISLPLQNRSPKCHCKEFSLPIVGNADQSFSFSAKHRCSWNSRTEGADDAEEENNWMLFSRGMTGNPVSRQVPVSFLEFAFRNGISTHKAMDLTRCNFEFIIKYSFYHSNIHESNTRNRTTRWVTSRYLSEP</sequence>